<evidence type="ECO:0000313" key="3">
    <source>
        <dbReference type="Proteomes" id="UP000499080"/>
    </source>
</evidence>
<evidence type="ECO:0008006" key="4">
    <source>
        <dbReference type="Google" id="ProtNLM"/>
    </source>
</evidence>
<gene>
    <name evidence="1" type="ORF">AVEN_141791_1</name>
    <name evidence="2" type="ORF">AVEN_215613_1</name>
</gene>
<sequence length="213" mass="24752">MSYTGTYRPRTPNIRLLDASIRIKNRRRLRNASIAIVGIGQTGKKTLARRFGAMNQGPFEEEVQSRYYYMAYVDLDTRHTNGTGDVFIRSYVVPPPLDLPREVPPLYFRDVYNFSAMIFLCSVIDRGTFEEIFDIIHELRLGLYRNGLPYYLIVGNKMDLDRNIYPLHFTYTYGLLTTQYNLGVNYEECSAKQNINVDVILEEILLRIIADEP</sequence>
<dbReference type="SUPFAM" id="SSF52540">
    <property type="entry name" value="P-loop containing nucleoside triphosphate hydrolases"/>
    <property type="match status" value="1"/>
</dbReference>
<dbReference type="Pfam" id="PF00071">
    <property type="entry name" value="Ras"/>
    <property type="match status" value="1"/>
</dbReference>
<keyword evidence="3" id="KW-1185">Reference proteome</keyword>
<dbReference type="Gene3D" id="3.40.50.300">
    <property type="entry name" value="P-loop containing nucleotide triphosphate hydrolases"/>
    <property type="match status" value="1"/>
</dbReference>
<dbReference type="EMBL" id="BGPR01047366">
    <property type="protein sequence ID" value="GBO24385.1"/>
    <property type="molecule type" value="Genomic_DNA"/>
</dbReference>
<proteinExistence type="predicted"/>
<dbReference type="InterPro" id="IPR027417">
    <property type="entry name" value="P-loop_NTPase"/>
</dbReference>
<dbReference type="GO" id="GO:0005525">
    <property type="term" value="F:GTP binding"/>
    <property type="evidence" value="ECO:0007669"/>
    <property type="project" value="InterPro"/>
</dbReference>
<dbReference type="GO" id="GO:0003924">
    <property type="term" value="F:GTPase activity"/>
    <property type="evidence" value="ECO:0007669"/>
    <property type="project" value="InterPro"/>
</dbReference>
<organism evidence="2 3">
    <name type="scientific">Araneus ventricosus</name>
    <name type="common">Orbweaver spider</name>
    <name type="synonym">Epeira ventricosa</name>
    <dbReference type="NCBI Taxonomy" id="182803"/>
    <lineage>
        <taxon>Eukaryota</taxon>
        <taxon>Metazoa</taxon>
        <taxon>Ecdysozoa</taxon>
        <taxon>Arthropoda</taxon>
        <taxon>Chelicerata</taxon>
        <taxon>Arachnida</taxon>
        <taxon>Araneae</taxon>
        <taxon>Araneomorphae</taxon>
        <taxon>Entelegynae</taxon>
        <taxon>Araneoidea</taxon>
        <taxon>Araneidae</taxon>
        <taxon>Araneus</taxon>
    </lineage>
</organism>
<reference evidence="2 3" key="1">
    <citation type="journal article" date="2019" name="Sci. Rep.">
        <title>Orb-weaving spider Araneus ventricosus genome elucidates the spidroin gene catalogue.</title>
        <authorList>
            <person name="Kono N."/>
            <person name="Nakamura H."/>
            <person name="Ohtoshi R."/>
            <person name="Moran D.A.P."/>
            <person name="Shinohara A."/>
            <person name="Yoshida Y."/>
            <person name="Fujiwara M."/>
            <person name="Mori M."/>
            <person name="Tomita M."/>
            <person name="Arakawa K."/>
        </authorList>
    </citation>
    <scope>NUCLEOTIDE SEQUENCE [LARGE SCALE GENOMIC DNA]</scope>
</reference>
<name>A0A4Y2VGH7_ARAVE</name>
<comment type="caution">
    <text evidence="2">The sequence shown here is derived from an EMBL/GenBank/DDBJ whole genome shotgun (WGS) entry which is preliminary data.</text>
</comment>
<evidence type="ECO:0000313" key="1">
    <source>
        <dbReference type="EMBL" id="GBO24376.1"/>
    </source>
</evidence>
<dbReference type="EMBL" id="BGPR01047353">
    <property type="protein sequence ID" value="GBO24376.1"/>
    <property type="molecule type" value="Genomic_DNA"/>
</dbReference>
<dbReference type="Proteomes" id="UP000499080">
    <property type="component" value="Unassembled WGS sequence"/>
</dbReference>
<evidence type="ECO:0000313" key="2">
    <source>
        <dbReference type="EMBL" id="GBO24385.1"/>
    </source>
</evidence>
<dbReference type="AlphaFoldDB" id="A0A4Y2VGH7"/>
<accession>A0A4Y2VGH7</accession>
<dbReference type="PRINTS" id="PR00449">
    <property type="entry name" value="RASTRNSFRMNG"/>
</dbReference>
<dbReference type="InterPro" id="IPR001806">
    <property type="entry name" value="Small_GTPase"/>
</dbReference>
<protein>
    <recommendedName>
        <fullName evidence="4">GTP-binding protein Rheb</fullName>
    </recommendedName>
</protein>